<reference evidence="2" key="1">
    <citation type="journal article" date="2019" name="Int. J. Syst. Evol. Microbiol.">
        <title>The Global Catalogue of Microorganisms (GCM) 10K type strain sequencing project: providing services to taxonomists for standard genome sequencing and annotation.</title>
        <authorList>
            <consortium name="The Broad Institute Genomics Platform"/>
            <consortium name="The Broad Institute Genome Sequencing Center for Infectious Disease"/>
            <person name="Wu L."/>
            <person name="Ma J."/>
        </authorList>
    </citation>
    <scope>NUCLEOTIDE SEQUENCE [LARGE SCALE GENOMIC DNA]</scope>
    <source>
        <strain evidence="2">CGMCC 1.12471</strain>
    </source>
</reference>
<accession>A0ABW4LBW9</accession>
<dbReference type="Proteomes" id="UP001597347">
    <property type="component" value="Unassembled WGS sequence"/>
</dbReference>
<keyword evidence="2" id="KW-1185">Reference proteome</keyword>
<dbReference type="InterPro" id="IPR055679">
    <property type="entry name" value="DUF7255"/>
</dbReference>
<sequence>MVSTGARVRSLGRLLVQLGRQPSAAKQAPPRLENLPPRAVDDLRNLYRKLGGVDESPAFRPGVWDIVLEDGAVLELDEELHFNRFRATTLGERGFERLPWAADYGRYASHREHECLRAGQWGARWTTAGSVRMFGGGDPPGDLGPAGSPRWKQRALYDAIKDAHAAAGVVRLIRLSIYDELEGTALDTVLRGGGTFPLAALEDLVGRRAAGA</sequence>
<protein>
    <recommendedName>
        <fullName evidence="3">RES domain-containing protein</fullName>
    </recommendedName>
</protein>
<comment type="caution">
    <text evidence="1">The sequence shown here is derived from an EMBL/GenBank/DDBJ whole genome shotgun (WGS) entry which is preliminary data.</text>
</comment>
<gene>
    <name evidence="1" type="ORF">ACFSBI_02100</name>
</gene>
<dbReference type="Pfam" id="PF23913">
    <property type="entry name" value="DUF7255"/>
    <property type="match status" value="1"/>
</dbReference>
<dbReference type="RefSeq" id="WP_377931536.1">
    <property type="nucleotide sequence ID" value="NZ_JBHUEA010000002.1"/>
</dbReference>
<evidence type="ECO:0000313" key="1">
    <source>
        <dbReference type="EMBL" id="MFD1720328.1"/>
    </source>
</evidence>
<proteinExistence type="predicted"/>
<dbReference type="EMBL" id="JBHUEA010000002">
    <property type="protein sequence ID" value="MFD1720328.1"/>
    <property type="molecule type" value="Genomic_DNA"/>
</dbReference>
<organism evidence="1 2">
    <name type="scientific">Amnibacterium endophyticum</name>
    <dbReference type="NCBI Taxonomy" id="2109337"/>
    <lineage>
        <taxon>Bacteria</taxon>
        <taxon>Bacillati</taxon>
        <taxon>Actinomycetota</taxon>
        <taxon>Actinomycetes</taxon>
        <taxon>Micrococcales</taxon>
        <taxon>Microbacteriaceae</taxon>
        <taxon>Amnibacterium</taxon>
    </lineage>
</organism>
<name>A0ABW4LBW9_9MICO</name>
<evidence type="ECO:0000313" key="2">
    <source>
        <dbReference type="Proteomes" id="UP001597347"/>
    </source>
</evidence>
<evidence type="ECO:0008006" key="3">
    <source>
        <dbReference type="Google" id="ProtNLM"/>
    </source>
</evidence>